<comment type="similarity">
    <text evidence="3 9">Belongs to the FliF family.</text>
</comment>
<feature type="compositionally biased region" description="Low complexity" evidence="10">
    <location>
        <begin position="313"/>
        <end position="330"/>
    </location>
</feature>
<keyword evidence="7 11" id="KW-0472">Membrane</keyword>
<evidence type="ECO:0000256" key="3">
    <source>
        <dbReference type="ARBA" id="ARBA00007971"/>
    </source>
</evidence>
<dbReference type="GO" id="GO:0009431">
    <property type="term" value="C:bacterial-type flagellum basal body, MS ring"/>
    <property type="evidence" value="ECO:0007669"/>
    <property type="project" value="InterPro"/>
</dbReference>
<dbReference type="GO" id="GO:0003774">
    <property type="term" value="F:cytoskeletal motor activity"/>
    <property type="evidence" value="ECO:0007669"/>
    <property type="project" value="InterPro"/>
</dbReference>
<dbReference type="InterPro" id="IPR000067">
    <property type="entry name" value="FlgMring_FliF"/>
</dbReference>
<evidence type="ECO:0000256" key="4">
    <source>
        <dbReference type="ARBA" id="ARBA00022475"/>
    </source>
</evidence>
<dbReference type="InterPro" id="IPR013556">
    <property type="entry name" value="Flag_M-ring_C"/>
</dbReference>
<dbReference type="PANTHER" id="PTHR30046">
    <property type="entry name" value="FLAGELLAR M-RING PROTEIN"/>
    <property type="match status" value="1"/>
</dbReference>
<keyword evidence="14" id="KW-0966">Cell projection</keyword>
<feature type="transmembrane region" description="Helical" evidence="11">
    <location>
        <begin position="24"/>
        <end position="43"/>
    </location>
</feature>
<comment type="function">
    <text evidence="9">The M ring may be actively involved in energy transduction.</text>
</comment>
<evidence type="ECO:0000313" key="14">
    <source>
        <dbReference type="EMBL" id="NFF88521.1"/>
    </source>
</evidence>
<evidence type="ECO:0000259" key="12">
    <source>
        <dbReference type="Pfam" id="PF01514"/>
    </source>
</evidence>
<comment type="subcellular location">
    <subcellularLocation>
        <location evidence="1 9">Bacterial flagellum basal body</location>
    </subcellularLocation>
    <subcellularLocation>
        <location evidence="2">Cell membrane</location>
        <topology evidence="2">Multi-pass membrane protein</topology>
    </subcellularLocation>
</comment>
<feature type="region of interest" description="Disordered" evidence="10">
    <location>
        <begin position="300"/>
        <end position="341"/>
    </location>
</feature>
<keyword evidence="14" id="KW-0282">Flagellum</keyword>
<evidence type="ECO:0000256" key="10">
    <source>
        <dbReference type="SAM" id="MobiDB-lite"/>
    </source>
</evidence>
<evidence type="ECO:0000259" key="13">
    <source>
        <dbReference type="Pfam" id="PF08345"/>
    </source>
</evidence>
<evidence type="ECO:0000256" key="8">
    <source>
        <dbReference type="ARBA" id="ARBA00023143"/>
    </source>
</evidence>
<feature type="compositionally biased region" description="Basic and acidic residues" evidence="10">
    <location>
        <begin position="331"/>
        <end position="341"/>
    </location>
</feature>
<evidence type="ECO:0000256" key="7">
    <source>
        <dbReference type="ARBA" id="ARBA00023136"/>
    </source>
</evidence>
<dbReference type="Pfam" id="PF08345">
    <property type="entry name" value="YscJ_FliF_C"/>
    <property type="match status" value="1"/>
</dbReference>
<keyword evidence="4" id="KW-1003">Cell membrane</keyword>
<reference evidence="14 15" key="1">
    <citation type="submission" date="2019-04" db="EMBL/GenBank/DDBJ databases">
        <title>Genome sequencing of Clostridium botulinum Groups I-IV and Clostridium butyricum.</title>
        <authorList>
            <person name="Brunt J."/>
            <person name="Van Vliet A.H.M."/>
            <person name="Stringer S.C."/>
            <person name="Carter A.T."/>
            <person name="Peck M.W."/>
        </authorList>
    </citation>
    <scope>NUCLEOTIDE SEQUENCE [LARGE SCALE GENOMIC DNA]</scope>
    <source>
        <strain evidence="14 15">1605</strain>
    </source>
</reference>
<gene>
    <name evidence="14" type="primary">fliF</name>
    <name evidence="14" type="ORF">FC774_11655</name>
</gene>
<feature type="domain" description="Flagellar M-ring C-terminal" evidence="13">
    <location>
        <begin position="254"/>
        <end position="401"/>
    </location>
</feature>
<feature type="domain" description="Flagellar M-ring N-terminal" evidence="12">
    <location>
        <begin position="45"/>
        <end position="216"/>
    </location>
</feature>
<feature type="compositionally biased region" description="Polar residues" evidence="10">
    <location>
        <begin position="300"/>
        <end position="312"/>
    </location>
</feature>
<keyword evidence="8 9" id="KW-0975">Bacterial flagellum</keyword>
<comment type="caution">
    <text evidence="14">The sequence shown here is derived from an EMBL/GenBank/DDBJ whole genome shotgun (WGS) entry which is preliminary data.</text>
</comment>
<evidence type="ECO:0000256" key="6">
    <source>
        <dbReference type="ARBA" id="ARBA00022989"/>
    </source>
</evidence>
<dbReference type="PIRSF" id="PIRSF004862">
    <property type="entry name" value="FliF"/>
    <property type="match status" value="1"/>
</dbReference>
<protein>
    <recommendedName>
        <fullName evidence="9">Flagellar M-ring protein</fullName>
    </recommendedName>
</protein>
<dbReference type="InterPro" id="IPR045851">
    <property type="entry name" value="AMP-bd_C_sf"/>
</dbReference>
<dbReference type="InterPro" id="IPR043427">
    <property type="entry name" value="YscJ/FliF"/>
</dbReference>
<dbReference type="PRINTS" id="PR01009">
    <property type="entry name" value="FLGMRINGFLIF"/>
</dbReference>
<proteinExistence type="inferred from homology"/>
<evidence type="ECO:0000256" key="2">
    <source>
        <dbReference type="ARBA" id="ARBA00004651"/>
    </source>
</evidence>
<dbReference type="Proteomes" id="UP000476820">
    <property type="component" value="Unassembled WGS sequence"/>
</dbReference>
<dbReference type="GO" id="GO:0071973">
    <property type="term" value="P:bacterial-type flagellum-dependent cell motility"/>
    <property type="evidence" value="ECO:0007669"/>
    <property type="project" value="InterPro"/>
</dbReference>
<dbReference type="PANTHER" id="PTHR30046:SF0">
    <property type="entry name" value="FLAGELLAR M-RING PROTEIN"/>
    <property type="match status" value="1"/>
</dbReference>
<dbReference type="Gene3D" id="3.30.300.30">
    <property type="match status" value="1"/>
</dbReference>
<keyword evidence="6 11" id="KW-1133">Transmembrane helix</keyword>
<name>A0A6B4SA92_CLOBO</name>
<feature type="transmembrane region" description="Helical" evidence="11">
    <location>
        <begin position="428"/>
        <end position="447"/>
    </location>
</feature>
<sequence length="520" mass="57814">MNKLLEKVKGLWEKFKNQSKKIKIAIFISCVAVIIAIVSTIIYTSSNKYQVLFSNLDPKDAQTILAKLNEQKVTTKIQGDTILVPNDKVDQLRLELAPELKSGSSGYELMDSGSSFGMTDEEFKVKKLRMQEGELEKTIKSFSQIESARVHITPSTDSVFVKESTPGKAAVYLELKTGSEITKDQVKSIVALVSGSTENVPKENIEVIDDKMNLLTANLNDDENEMMSSESLDKQYSLEKNYEGKLQKEIVSLLEPVIGKDKVKATVNVDLDFDSKQQTQTVLDPNKVVVSQQTIKEVNNTGADGNISESPVDNNISNTTDDTNNTNSNSSREEQKNNYEIGKTETKVISAPGEVKRMTASVVVDGNLDAATQQAIENAVSNAIGFNSVRGDQISVLGMNFDPSLKEDAQSQVDAFNAEAKQKEMQKYMIMGAIALIAIIIVIVILVKKRRKNAANEYDDETQLLDVVIGDEKEAEVFEPIEFETKNEKTHMENEIKKYATDKPEQVVEIIKSWLSEDER</sequence>
<dbReference type="Pfam" id="PF01514">
    <property type="entry name" value="YscJ_FliF"/>
    <property type="match status" value="1"/>
</dbReference>
<evidence type="ECO:0000313" key="15">
    <source>
        <dbReference type="Proteomes" id="UP000476820"/>
    </source>
</evidence>
<dbReference type="EMBL" id="SWOV01000032">
    <property type="protein sequence ID" value="NFF88521.1"/>
    <property type="molecule type" value="Genomic_DNA"/>
</dbReference>
<keyword evidence="14" id="KW-0969">Cilium</keyword>
<dbReference type="NCBIfam" id="TIGR00206">
    <property type="entry name" value="fliF"/>
    <property type="match status" value="1"/>
</dbReference>
<evidence type="ECO:0000256" key="9">
    <source>
        <dbReference type="PIRNR" id="PIRNR004862"/>
    </source>
</evidence>
<dbReference type="InterPro" id="IPR006182">
    <property type="entry name" value="FliF_N_dom"/>
</dbReference>
<keyword evidence="5 11" id="KW-0812">Transmembrane</keyword>
<evidence type="ECO:0000256" key="5">
    <source>
        <dbReference type="ARBA" id="ARBA00022692"/>
    </source>
</evidence>
<accession>A0A6B4SA92</accession>
<evidence type="ECO:0000256" key="11">
    <source>
        <dbReference type="SAM" id="Phobius"/>
    </source>
</evidence>
<dbReference type="GO" id="GO:0005886">
    <property type="term" value="C:plasma membrane"/>
    <property type="evidence" value="ECO:0007669"/>
    <property type="project" value="UniProtKB-SubCell"/>
</dbReference>
<dbReference type="AlphaFoldDB" id="A0A6B4SA92"/>
<organism evidence="14 15">
    <name type="scientific">Clostridium botulinum</name>
    <dbReference type="NCBI Taxonomy" id="1491"/>
    <lineage>
        <taxon>Bacteria</taxon>
        <taxon>Bacillati</taxon>
        <taxon>Bacillota</taxon>
        <taxon>Clostridia</taxon>
        <taxon>Eubacteriales</taxon>
        <taxon>Clostridiaceae</taxon>
        <taxon>Clostridium</taxon>
    </lineage>
</organism>
<evidence type="ECO:0000256" key="1">
    <source>
        <dbReference type="ARBA" id="ARBA00004117"/>
    </source>
</evidence>
<dbReference type="RefSeq" id="WP_017825952.1">
    <property type="nucleotide sequence ID" value="NZ_LFQW01000002.1"/>
</dbReference>